<dbReference type="GO" id="GO:0001735">
    <property type="term" value="F:prenylcysteine oxidase activity"/>
    <property type="evidence" value="ECO:0007669"/>
    <property type="project" value="InterPro"/>
</dbReference>
<feature type="signal peptide" evidence="8">
    <location>
        <begin position="1"/>
        <end position="22"/>
    </location>
</feature>
<evidence type="ECO:0000256" key="8">
    <source>
        <dbReference type="SAM" id="SignalP"/>
    </source>
</evidence>
<keyword evidence="6" id="KW-0560">Oxidoreductase</keyword>
<keyword evidence="7" id="KW-0325">Glycoprotein</keyword>
<comment type="cofactor">
    <cofactor evidence="1">
        <name>FAD</name>
        <dbReference type="ChEBI" id="CHEBI:57692"/>
    </cofactor>
</comment>
<keyword evidence="4 8" id="KW-0732">Signal</keyword>
<dbReference type="EMBL" id="HBGY01032696">
    <property type="protein sequence ID" value="CAD9612521.1"/>
    <property type="molecule type" value="Transcribed_RNA"/>
</dbReference>
<evidence type="ECO:0000256" key="1">
    <source>
        <dbReference type="ARBA" id="ARBA00001974"/>
    </source>
</evidence>
<dbReference type="GO" id="GO:0030328">
    <property type="term" value="P:prenylcysteine catabolic process"/>
    <property type="evidence" value="ECO:0007669"/>
    <property type="project" value="InterPro"/>
</dbReference>
<evidence type="ECO:0000256" key="3">
    <source>
        <dbReference type="ARBA" id="ARBA00022630"/>
    </source>
</evidence>
<dbReference type="GO" id="GO:0030327">
    <property type="term" value="P:prenylated protein catabolic process"/>
    <property type="evidence" value="ECO:0007669"/>
    <property type="project" value="TreeGrafter"/>
</dbReference>
<dbReference type="InterPro" id="IPR017046">
    <property type="entry name" value="Prenylcysteine_Oxase1"/>
</dbReference>
<sequence>MMALPKILIFVTTTCILPRIEGKRIAIIGGGVGGTFAAHYLAKSDTASCLIESIDIFDPVPMGTMSVNTTINHRASGAGEGGGFYNGLQGPRVSSLRLADERKTILELGASIVYSGNKLVKEMVDNDDDLTAIKPYAKGGFGIWNGKSYQVMFTDSWSMLGTLRMLYRYNVDLFRMLSAVDDALEAFDLIYKYLDEDSTGEQLLQSPNEVWKSGGGFLEASSRVSFDEFLDIVGLSEYPSGLRAWLPKQGSLRQELLTAVNLVNYNQDNSRMNGLAGLVSFVPVKGELFCVKEGNAEIPVSAIKQGNRAHSDACKDQENIIRHTQKKVSSVISDFDKMELWSDDDEPLGKFDVVILAAPLQQCQINFMVRSKMDGTVLSEMPLRGSNSTADQTGKDLPASAKRRYTQTVTTVVSNATLSHRFHVSKGQNQPNSIYFTKEGRVEEGFSSISKISDGVFKMFSSAAKNEVDLGEIFGENYVFEYSKVWGGLHGGAYPNFDGGGDVSAQFLLFDEGRDSSPSLYYTSAMEASVSALEISAIGAKSAVKLISNRLGLKAATSVDNSSKEGDEL</sequence>
<keyword evidence="5" id="KW-0274">FAD</keyword>
<dbReference type="PANTHER" id="PTHR15944:SF0">
    <property type="entry name" value="PRENYLCYSTEINE LYASE DOMAIN-CONTAINING PROTEIN"/>
    <property type="match status" value="1"/>
</dbReference>
<evidence type="ECO:0000256" key="4">
    <source>
        <dbReference type="ARBA" id="ARBA00022729"/>
    </source>
</evidence>
<evidence type="ECO:0000256" key="7">
    <source>
        <dbReference type="ARBA" id="ARBA00023180"/>
    </source>
</evidence>
<evidence type="ECO:0000256" key="2">
    <source>
        <dbReference type="ARBA" id="ARBA00009967"/>
    </source>
</evidence>
<dbReference type="InterPro" id="IPR036188">
    <property type="entry name" value="FAD/NAD-bd_sf"/>
</dbReference>
<dbReference type="AlphaFoldDB" id="A0A7S2LQ48"/>
<feature type="domain" description="Prenylcysteine lyase" evidence="9">
    <location>
        <begin position="155"/>
        <end position="554"/>
    </location>
</feature>
<evidence type="ECO:0000259" key="9">
    <source>
        <dbReference type="Pfam" id="PF07156"/>
    </source>
</evidence>
<dbReference type="InterPro" id="IPR010795">
    <property type="entry name" value="Prenylcys_lyase"/>
</dbReference>
<reference evidence="10" key="1">
    <citation type="submission" date="2021-01" db="EMBL/GenBank/DDBJ databases">
        <authorList>
            <person name="Corre E."/>
            <person name="Pelletier E."/>
            <person name="Niang G."/>
            <person name="Scheremetjew M."/>
            <person name="Finn R."/>
            <person name="Kale V."/>
            <person name="Holt S."/>
            <person name="Cochrane G."/>
            <person name="Meng A."/>
            <person name="Brown T."/>
            <person name="Cohen L."/>
        </authorList>
    </citation>
    <scope>NUCLEOTIDE SEQUENCE</scope>
    <source>
        <strain evidence="10">B650</strain>
    </source>
</reference>
<name>A0A7S2LQ48_9STRA</name>
<organism evidence="10">
    <name type="scientific">Leptocylindrus danicus</name>
    <dbReference type="NCBI Taxonomy" id="163516"/>
    <lineage>
        <taxon>Eukaryota</taxon>
        <taxon>Sar</taxon>
        <taxon>Stramenopiles</taxon>
        <taxon>Ochrophyta</taxon>
        <taxon>Bacillariophyta</taxon>
        <taxon>Coscinodiscophyceae</taxon>
        <taxon>Chaetocerotophycidae</taxon>
        <taxon>Leptocylindrales</taxon>
        <taxon>Leptocylindraceae</taxon>
        <taxon>Leptocylindrus</taxon>
    </lineage>
</organism>
<comment type="similarity">
    <text evidence="2">Belongs to the prenylcysteine oxidase family.</text>
</comment>
<dbReference type="Pfam" id="PF07156">
    <property type="entry name" value="Prenylcys_lyase"/>
    <property type="match status" value="1"/>
</dbReference>
<dbReference type="PANTHER" id="PTHR15944">
    <property type="entry name" value="FARNESYLCYSTEINE LYASE"/>
    <property type="match status" value="1"/>
</dbReference>
<proteinExistence type="inferred from homology"/>
<evidence type="ECO:0000256" key="6">
    <source>
        <dbReference type="ARBA" id="ARBA00023002"/>
    </source>
</evidence>
<dbReference type="SUPFAM" id="SSF51905">
    <property type="entry name" value="FAD/NAD(P)-binding domain"/>
    <property type="match status" value="1"/>
</dbReference>
<evidence type="ECO:0000313" key="10">
    <source>
        <dbReference type="EMBL" id="CAD9612521.1"/>
    </source>
</evidence>
<dbReference type="SUPFAM" id="SSF51971">
    <property type="entry name" value="Nucleotide-binding domain"/>
    <property type="match status" value="1"/>
</dbReference>
<keyword evidence="3" id="KW-0285">Flavoprotein</keyword>
<protein>
    <recommendedName>
        <fullName evidence="9">Prenylcysteine lyase domain-containing protein</fullName>
    </recommendedName>
</protein>
<feature type="chain" id="PRO_5031059742" description="Prenylcysteine lyase domain-containing protein" evidence="8">
    <location>
        <begin position="23"/>
        <end position="569"/>
    </location>
</feature>
<evidence type="ECO:0000256" key="5">
    <source>
        <dbReference type="ARBA" id="ARBA00022827"/>
    </source>
</evidence>
<gene>
    <name evidence="10" type="ORF">LDAN0321_LOCUS20464</name>
</gene>
<accession>A0A7S2LQ48</accession>